<dbReference type="Gene3D" id="3.30.460.10">
    <property type="entry name" value="Beta Polymerase, domain 2"/>
    <property type="match status" value="1"/>
</dbReference>
<gene>
    <name evidence="1" type="ORF">FB382_003734</name>
</gene>
<keyword evidence="1" id="KW-0548">Nucleotidyltransferase</keyword>
<evidence type="ECO:0000313" key="2">
    <source>
        <dbReference type="Proteomes" id="UP000580910"/>
    </source>
</evidence>
<dbReference type="Gene3D" id="1.20.120.330">
    <property type="entry name" value="Nucleotidyltransferases domain 2"/>
    <property type="match status" value="1"/>
</dbReference>
<dbReference type="RefSeq" id="WP_182541179.1">
    <property type="nucleotide sequence ID" value="NZ_JACGXA010000001.1"/>
</dbReference>
<evidence type="ECO:0000313" key="1">
    <source>
        <dbReference type="EMBL" id="MBA8805443.1"/>
    </source>
</evidence>
<keyword evidence="2" id="KW-1185">Reference proteome</keyword>
<comment type="caution">
    <text evidence="1">The sequence shown here is derived from an EMBL/GenBank/DDBJ whole genome shotgun (WGS) entry which is preliminary data.</text>
</comment>
<dbReference type="SUPFAM" id="SSF81631">
    <property type="entry name" value="PAP/OAS1 substrate-binding domain"/>
    <property type="match status" value="1"/>
</dbReference>
<proteinExistence type="predicted"/>
<organism evidence="1 2">
    <name type="scientific">Nocardioides ginsengisegetis</name>
    <dbReference type="NCBI Taxonomy" id="661491"/>
    <lineage>
        <taxon>Bacteria</taxon>
        <taxon>Bacillati</taxon>
        <taxon>Actinomycetota</taxon>
        <taxon>Actinomycetes</taxon>
        <taxon>Propionibacteriales</taxon>
        <taxon>Nocardioidaceae</taxon>
        <taxon>Nocardioides</taxon>
    </lineage>
</organism>
<sequence>MEDPDELIETILDWAQGDSRVSAVVLTGSRARADRVDRWSDLDVELIGPEPRELARQDEWLKCVGQAMVILPFDLEDLVTRLVVLPRGRKIDFSLWPEVRITTMVESGLNDLYNRGYQVLLDKTALTTGLPAATGIPTVPPRPEQAEFTRLESEFWFEATQVAVYLARADLWVVKFRENTMHSCLLTMLGWQAQFDRRNPRFTWHIGHHMDEWLSASDYDAAGAVFTHFDPQDTIRGISAAMDLFESATAAAASELFLEHRPELAQDARTHVLATLAPLRNQA</sequence>
<dbReference type="GO" id="GO:0016779">
    <property type="term" value="F:nucleotidyltransferase activity"/>
    <property type="evidence" value="ECO:0007669"/>
    <property type="project" value="UniProtKB-KW"/>
</dbReference>
<accession>A0A7W3J349</accession>
<dbReference type="InterPro" id="IPR007530">
    <property type="entry name" value="Aminoglycoside_adenylylTfrase"/>
</dbReference>
<reference evidence="1 2" key="1">
    <citation type="submission" date="2020-07" db="EMBL/GenBank/DDBJ databases">
        <title>Sequencing the genomes of 1000 actinobacteria strains.</title>
        <authorList>
            <person name="Klenk H.-P."/>
        </authorList>
    </citation>
    <scope>NUCLEOTIDE SEQUENCE [LARGE SCALE GENOMIC DNA]</scope>
    <source>
        <strain evidence="1 2">DSM 21349</strain>
    </source>
</reference>
<dbReference type="EC" id="2.7.7.-" evidence="1"/>
<dbReference type="Pfam" id="PF04439">
    <property type="entry name" value="Adenyl_transf"/>
    <property type="match status" value="1"/>
</dbReference>
<dbReference type="InterPro" id="IPR043519">
    <property type="entry name" value="NT_sf"/>
</dbReference>
<dbReference type="Proteomes" id="UP000580910">
    <property type="component" value="Unassembled WGS sequence"/>
</dbReference>
<dbReference type="AlphaFoldDB" id="A0A7W3J349"/>
<keyword evidence="1" id="KW-0808">Transferase</keyword>
<protein>
    <submittedName>
        <fullName evidence="1">Aminoglycoside 6-adenylyltransferase</fullName>
        <ecNumber evidence="1">2.7.7.-</ecNumber>
    </submittedName>
</protein>
<name>A0A7W3J349_9ACTN</name>
<dbReference type="EMBL" id="JACGXA010000001">
    <property type="protein sequence ID" value="MBA8805443.1"/>
    <property type="molecule type" value="Genomic_DNA"/>
</dbReference>
<dbReference type="SUPFAM" id="SSF81301">
    <property type="entry name" value="Nucleotidyltransferase"/>
    <property type="match status" value="1"/>
</dbReference>